<organism evidence="2 3">
    <name type="scientific">Candidatus Stercoripulliclostridium merdipullorum</name>
    <dbReference type="NCBI Taxonomy" id="2840952"/>
    <lineage>
        <taxon>Bacteria</taxon>
        <taxon>Bacillati</taxon>
        <taxon>Bacillota</taxon>
        <taxon>Clostridia</taxon>
        <taxon>Eubacteriales</taxon>
        <taxon>Candidatus Stercoripulliclostridium</taxon>
    </lineage>
</organism>
<dbReference type="CDD" id="cd04301">
    <property type="entry name" value="NAT_SF"/>
    <property type="match status" value="1"/>
</dbReference>
<sequence>MLKFAATNDKALLDKLSLAATGVPFDGTVGYVLTLNDVGIGVAKLQVSPEVSTIVSVAVVPELRGRGLGDFFTRSLMNVLIDVTERIETAYQSEYYVQFGFRATERGMTIESKDLTFPHACQCHAKGEKQ</sequence>
<dbReference type="EMBL" id="DVOH01000059">
    <property type="protein sequence ID" value="HIV00925.1"/>
    <property type="molecule type" value="Genomic_DNA"/>
</dbReference>
<dbReference type="GO" id="GO:0016747">
    <property type="term" value="F:acyltransferase activity, transferring groups other than amino-acyl groups"/>
    <property type="evidence" value="ECO:0007669"/>
    <property type="project" value="InterPro"/>
</dbReference>
<evidence type="ECO:0000313" key="3">
    <source>
        <dbReference type="Proteomes" id="UP000886891"/>
    </source>
</evidence>
<protein>
    <submittedName>
        <fullName evidence="2">GNAT family N-acetyltransferase</fullName>
    </submittedName>
</protein>
<accession>A0A9D1SY10</accession>
<gene>
    <name evidence="2" type="ORF">IAB14_07430</name>
</gene>
<dbReference type="Proteomes" id="UP000886891">
    <property type="component" value="Unassembled WGS sequence"/>
</dbReference>
<reference evidence="2" key="1">
    <citation type="submission" date="2020-10" db="EMBL/GenBank/DDBJ databases">
        <authorList>
            <person name="Gilroy R."/>
        </authorList>
    </citation>
    <scope>NUCLEOTIDE SEQUENCE</scope>
    <source>
        <strain evidence="2">23406</strain>
    </source>
</reference>
<dbReference type="AlphaFoldDB" id="A0A9D1SY10"/>
<proteinExistence type="predicted"/>
<dbReference type="PROSITE" id="PS51186">
    <property type="entry name" value="GNAT"/>
    <property type="match status" value="1"/>
</dbReference>
<name>A0A9D1SY10_9FIRM</name>
<dbReference type="SUPFAM" id="SSF55729">
    <property type="entry name" value="Acyl-CoA N-acyltransferases (Nat)"/>
    <property type="match status" value="1"/>
</dbReference>
<feature type="domain" description="N-acetyltransferase" evidence="1">
    <location>
        <begin position="1"/>
        <end position="124"/>
    </location>
</feature>
<evidence type="ECO:0000313" key="2">
    <source>
        <dbReference type="EMBL" id="HIV00925.1"/>
    </source>
</evidence>
<dbReference type="InterPro" id="IPR016181">
    <property type="entry name" value="Acyl_CoA_acyltransferase"/>
</dbReference>
<reference evidence="2" key="2">
    <citation type="journal article" date="2021" name="PeerJ">
        <title>Extensive microbial diversity within the chicken gut microbiome revealed by metagenomics and culture.</title>
        <authorList>
            <person name="Gilroy R."/>
            <person name="Ravi A."/>
            <person name="Getino M."/>
            <person name="Pursley I."/>
            <person name="Horton D.L."/>
            <person name="Alikhan N.F."/>
            <person name="Baker D."/>
            <person name="Gharbi K."/>
            <person name="Hall N."/>
            <person name="Watson M."/>
            <person name="Adriaenssens E.M."/>
            <person name="Foster-Nyarko E."/>
            <person name="Jarju S."/>
            <person name="Secka A."/>
            <person name="Antonio M."/>
            <person name="Oren A."/>
            <person name="Chaudhuri R.R."/>
            <person name="La Ragione R."/>
            <person name="Hildebrand F."/>
            <person name="Pallen M.J."/>
        </authorList>
    </citation>
    <scope>NUCLEOTIDE SEQUENCE</scope>
    <source>
        <strain evidence="2">23406</strain>
    </source>
</reference>
<evidence type="ECO:0000259" key="1">
    <source>
        <dbReference type="PROSITE" id="PS51186"/>
    </source>
</evidence>
<dbReference type="InterPro" id="IPR000182">
    <property type="entry name" value="GNAT_dom"/>
</dbReference>
<dbReference type="Gene3D" id="3.40.630.30">
    <property type="match status" value="1"/>
</dbReference>
<comment type="caution">
    <text evidence="2">The sequence shown here is derived from an EMBL/GenBank/DDBJ whole genome shotgun (WGS) entry which is preliminary data.</text>
</comment>